<dbReference type="Gene3D" id="3.40.50.360">
    <property type="match status" value="1"/>
</dbReference>
<dbReference type="PANTHER" id="PTHR10204:SF34">
    <property type="entry name" value="NAD(P)H DEHYDROGENASE [QUINONE] 1 ISOFORM 1"/>
    <property type="match status" value="1"/>
</dbReference>
<dbReference type="InterPro" id="IPR029039">
    <property type="entry name" value="Flavoprotein-like_sf"/>
</dbReference>
<dbReference type="EMBL" id="JAEKLZ010000212">
    <property type="protein sequence ID" value="MBW8726391.1"/>
    <property type="molecule type" value="Genomic_DNA"/>
</dbReference>
<proteinExistence type="inferred from homology"/>
<sequence length="238" mass="26503">MKILIVHAHPEPRSFNGALTDTARHCLAEAGHELVVSDLYAMGWDPRSGRGNFTGALDPEIFRQQQEEAHASATGGFAPEVQAELDKLAWCDALVFQFPLWWFGLPAMLKGWVDRVFAMGAVYGGGVWYDRGRFAGRRAMLSLTVGGPASMYGPDGLNGDIHQLLYPIQHGMLRFTGFDVLPPFIAWQPARIGEDGRRAYLEQYRQRLLTLATTEPLCFPSLDDYDPETYRLKAEAAA</sequence>
<comment type="caution">
    <text evidence="4">The sequence shown here is derived from an EMBL/GenBank/DDBJ whole genome shotgun (WGS) entry which is preliminary data.</text>
</comment>
<evidence type="ECO:0000256" key="1">
    <source>
        <dbReference type="ARBA" id="ARBA00006252"/>
    </source>
</evidence>
<evidence type="ECO:0000313" key="4">
    <source>
        <dbReference type="EMBL" id="MBW8726391.1"/>
    </source>
</evidence>
<dbReference type="InterPro" id="IPR051545">
    <property type="entry name" value="NAD(P)H_dehydrogenase_qn"/>
</dbReference>
<gene>
    <name evidence="4" type="ORF">JF625_14710</name>
</gene>
<comment type="similarity">
    <text evidence="1">Belongs to the NAD(P)H dehydrogenase (quinone) family.</text>
</comment>
<name>A0A952FQB0_9PROT</name>
<dbReference type="SUPFAM" id="SSF52218">
    <property type="entry name" value="Flavoproteins"/>
    <property type="match status" value="1"/>
</dbReference>
<accession>A0A952FQB0</accession>
<keyword evidence="2" id="KW-0560">Oxidoreductase</keyword>
<protein>
    <submittedName>
        <fullName evidence="4">NAD(P)H-dependent oxidoreductase</fullName>
    </submittedName>
</protein>
<reference evidence="4" key="1">
    <citation type="submission" date="2020-06" db="EMBL/GenBank/DDBJ databases">
        <title>Stable isotope informed genome-resolved metagenomics uncovers potential trophic interactions in rhizosphere soil.</title>
        <authorList>
            <person name="Starr E.P."/>
            <person name="Shi S."/>
            <person name="Blazewicz S.J."/>
            <person name="Koch B.J."/>
            <person name="Probst A.J."/>
            <person name="Hungate B.A."/>
            <person name="Pett-Ridge J."/>
            <person name="Firestone M.K."/>
            <person name="Banfield J.F."/>
        </authorList>
    </citation>
    <scope>NUCLEOTIDE SEQUENCE</scope>
    <source>
        <strain evidence="4">YM_69_17</strain>
    </source>
</reference>
<evidence type="ECO:0000259" key="3">
    <source>
        <dbReference type="Pfam" id="PF02525"/>
    </source>
</evidence>
<dbReference type="AlphaFoldDB" id="A0A952FQB0"/>
<dbReference type="GO" id="GO:0005829">
    <property type="term" value="C:cytosol"/>
    <property type="evidence" value="ECO:0007669"/>
    <property type="project" value="TreeGrafter"/>
</dbReference>
<dbReference type="InterPro" id="IPR003680">
    <property type="entry name" value="Flavodoxin_fold"/>
</dbReference>
<dbReference type="GO" id="GO:0003955">
    <property type="term" value="F:NAD(P)H dehydrogenase (quinone) activity"/>
    <property type="evidence" value="ECO:0007669"/>
    <property type="project" value="TreeGrafter"/>
</dbReference>
<dbReference type="PANTHER" id="PTHR10204">
    <property type="entry name" value="NAD P H OXIDOREDUCTASE-RELATED"/>
    <property type="match status" value="1"/>
</dbReference>
<evidence type="ECO:0000256" key="2">
    <source>
        <dbReference type="ARBA" id="ARBA00023002"/>
    </source>
</evidence>
<dbReference type="Pfam" id="PF02525">
    <property type="entry name" value="Flavodoxin_2"/>
    <property type="match status" value="1"/>
</dbReference>
<dbReference type="Proteomes" id="UP000700706">
    <property type="component" value="Unassembled WGS sequence"/>
</dbReference>
<organism evidence="4 5">
    <name type="scientific">Inquilinus limosus</name>
    <dbReference type="NCBI Taxonomy" id="171674"/>
    <lineage>
        <taxon>Bacteria</taxon>
        <taxon>Pseudomonadati</taxon>
        <taxon>Pseudomonadota</taxon>
        <taxon>Alphaproteobacteria</taxon>
        <taxon>Rhodospirillales</taxon>
        <taxon>Rhodospirillaceae</taxon>
        <taxon>Inquilinus</taxon>
    </lineage>
</organism>
<feature type="domain" description="Flavodoxin-like fold" evidence="3">
    <location>
        <begin position="1"/>
        <end position="208"/>
    </location>
</feature>
<evidence type="ECO:0000313" key="5">
    <source>
        <dbReference type="Proteomes" id="UP000700706"/>
    </source>
</evidence>